<dbReference type="RefSeq" id="WP_102330657.1">
    <property type="nucleotide sequence ID" value="NZ_CP058566.2"/>
</dbReference>
<dbReference type="InterPro" id="IPR046674">
    <property type="entry name" value="DUF6544"/>
</dbReference>
<gene>
    <name evidence="1" type="ORF">JP09_007850</name>
</gene>
<protein>
    <submittedName>
        <fullName evidence="1">Uncharacterized protein</fullName>
    </submittedName>
</protein>
<dbReference type="Pfam" id="PF20181">
    <property type="entry name" value="DUF6544"/>
    <property type="match status" value="1"/>
</dbReference>
<proteinExistence type="predicted"/>
<evidence type="ECO:0000313" key="2">
    <source>
        <dbReference type="Proteomes" id="UP000235653"/>
    </source>
</evidence>
<dbReference type="AlphaFoldDB" id="A0A2P5P5T5"/>
<evidence type="ECO:0000313" key="1">
    <source>
        <dbReference type="EMBL" id="PPD57645.1"/>
    </source>
</evidence>
<organism evidence="1 2">
    <name type="scientific">Dehalogenimonas etheniformans</name>
    <dbReference type="NCBI Taxonomy" id="1536648"/>
    <lineage>
        <taxon>Bacteria</taxon>
        <taxon>Bacillati</taxon>
        <taxon>Chloroflexota</taxon>
        <taxon>Dehalococcoidia</taxon>
        <taxon>Dehalococcoidales</taxon>
        <taxon>Dehalococcoidaceae</taxon>
        <taxon>Dehalogenimonas</taxon>
    </lineage>
</organism>
<dbReference type="OrthoDB" id="9786534at2"/>
<keyword evidence="2" id="KW-1185">Reference proteome</keyword>
<reference evidence="1 2" key="1">
    <citation type="journal article" date="2017" name="ISME J.">
        <title>Grape pomace compost harbors organohalide-respiring Dehalogenimonas species with novel reductive dehalogenase genes.</title>
        <authorList>
            <person name="Yang Y."/>
            <person name="Higgins S.A."/>
            <person name="Yan J."/>
            <person name="Simsir B."/>
            <person name="Chourey K."/>
            <person name="Iyer R."/>
            <person name="Hettich R.L."/>
            <person name="Baldwin B."/>
            <person name="Ogles D.M."/>
            <person name="Loffler F.E."/>
        </authorList>
    </citation>
    <scope>NUCLEOTIDE SEQUENCE [LARGE SCALE GENOMIC DNA]</scope>
    <source>
        <strain evidence="1 2">GP</strain>
    </source>
</reference>
<comment type="caution">
    <text evidence="1">The sequence shown here is derived from an EMBL/GenBank/DDBJ whole genome shotgun (WGS) entry which is preliminary data.</text>
</comment>
<sequence length="274" mass="30910">MTWLIAFLVFDLIVAILMAVLIGRGSKNWNESRRVEIETLNAGAQTLEKTFEVSSIAEFPAPVRRYLTKVVKPGTPYVSRLHLKQTGQMRFNQRWIKIEADQYYSVVPTAFSWVARMKLGPAWVAARDRYSNGKGNMLISILSTFPLFDVRGPKMDHASLLRYLSELPVLPTAILAGNITWKAIDDQTAGATISDSGITASGIFRFNSEDEIVAFISSGRFRNDTGKMTPWSGTWSHYQEFNGFRIPTEGNAVWNAPEGDFEYIRLKVEKAEFI</sequence>
<dbReference type="Proteomes" id="UP000235653">
    <property type="component" value="Unassembled WGS sequence"/>
</dbReference>
<dbReference type="EMBL" id="JQAN02000011">
    <property type="protein sequence ID" value="PPD57645.1"/>
    <property type="molecule type" value="Genomic_DNA"/>
</dbReference>
<name>A0A2P5P5T5_9CHLR</name>
<accession>A0A2P5P5T5</accession>